<dbReference type="Proteomes" id="UP001610335">
    <property type="component" value="Unassembled WGS sequence"/>
</dbReference>
<dbReference type="Gene3D" id="3.40.50.150">
    <property type="entry name" value="Vaccinia Virus protein VP39"/>
    <property type="match status" value="1"/>
</dbReference>
<feature type="region of interest" description="Disordered" evidence="1">
    <location>
        <begin position="1"/>
        <end position="49"/>
    </location>
</feature>
<dbReference type="PANTHER" id="PTHR43591">
    <property type="entry name" value="METHYLTRANSFERASE"/>
    <property type="match status" value="1"/>
</dbReference>
<reference evidence="2 3" key="1">
    <citation type="submission" date="2024-07" db="EMBL/GenBank/DDBJ databases">
        <title>Section-level genome sequencing and comparative genomics of Aspergillus sections Usti and Cavernicolus.</title>
        <authorList>
            <consortium name="Lawrence Berkeley National Laboratory"/>
            <person name="Nybo J.L."/>
            <person name="Vesth T.C."/>
            <person name="Theobald S."/>
            <person name="Frisvad J.C."/>
            <person name="Larsen T.O."/>
            <person name="Kjaerboelling I."/>
            <person name="Rothschild-Mancinelli K."/>
            <person name="Lyhne E.K."/>
            <person name="Kogle M.E."/>
            <person name="Barry K."/>
            <person name="Clum A."/>
            <person name="Na H."/>
            <person name="Ledsgaard L."/>
            <person name="Lin J."/>
            <person name="Lipzen A."/>
            <person name="Kuo A."/>
            <person name="Riley R."/>
            <person name="Mondo S."/>
            <person name="LaButti K."/>
            <person name="Haridas S."/>
            <person name="Pangalinan J."/>
            <person name="Salamov A.A."/>
            <person name="Simmons B.A."/>
            <person name="Magnuson J.K."/>
            <person name="Chen J."/>
            <person name="Drula E."/>
            <person name="Henrissat B."/>
            <person name="Wiebenga A."/>
            <person name="Lubbers R.J."/>
            <person name="Gomes A.C."/>
            <person name="Makela M.R."/>
            <person name="Stajich J."/>
            <person name="Grigoriev I.V."/>
            <person name="Mortensen U.H."/>
            <person name="De vries R.P."/>
            <person name="Baker S.E."/>
            <person name="Andersen M.R."/>
        </authorList>
    </citation>
    <scope>NUCLEOTIDE SEQUENCE [LARGE SCALE GENOMIC DNA]</scope>
    <source>
        <strain evidence="2 3">CBS 600.67</strain>
    </source>
</reference>
<dbReference type="CDD" id="cd02440">
    <property type="entry name" value="AdoMet_MTases"/>
    <property type="match status" value="1"/>
</dbReference>
<accession>A0ABR4H9T8</accession>
<organism evidence="2 3">
    <name type="scientific">Aspergillus cavernicola</name>
    <dbReference type="NCBI Taxonomy" id="176166"/>
    <lineage>
        <taxon>Eukaryota</taxon>
        <taxon>Fungi</taxon>
        <taxon>Dikarya</taxon>
        <taxon>Ascomycota</taxon>
        <taxon>Pezizomycotina</taxon>
        <taxon>Eurotiomycetes</taxon>
        <taxon>Eurotiomycetidae</taxon>
        <taxon>Eurotiales</taxon>
        <taxon>Aspergillaceae</taxon>
        <taxon>Aspergillus</taxon>
        <taxon>Aspergillus subgen. Nidulantes</taxon>
    </lineage>
</organism>
<dbReference type="PANTHER" id="PTHR43591:SF105">
    <property type="entry name" value="METHYLTRANSFERASE DOMAIN-CONTAINING PROTEIN-RELATED"/>
    <property type="match status" value="1"/>
</dbReference>
<protein>
    <submittedName>
        <fullName evidence="2">S-adenosyl-L-methionine-dependent methyltransferase</fullName>
    </submittedName>
</protein>
<comment type="caution">
    <text evidence="2">The sequence shown here is derived from an EMBL/GenBank/DDBJ whole genome shotgun (WGS) entry which is preliminary data.</text>
</comment>
<evidence type="ECO:0000256" key="1">
    <source>
        <dbReference type="SAM" id="MobiDB-lite"/>
    </source>
</evidence>
<dbReference type="SUPFAM" id="SSF53335">
    <property type="entry name" value="S-adenosyl-L-methionine-dependent methyltransferases"/>
    <property type="match status" value="1"/>
</dbReference>
<keyword evidence="3" id="KW-1185">Reference proteome</keyword>
<gene>
    <name evidence="2" type="ORF">BDW59DRAFT_177013</name>
</gene>
<dbReference type="GO" id="GO:0008168">
    <property type="term" value="F:methyltransferase activity"/>
    <property type="evidence" value="ECO:0007669"/>
    <property type="project" value="UniProtKB-KW"/>
</dbReference>
<dbReference type="Pfam" id="PF13489">
    <property type="entry name" value="Methyltransf_23"/>
    <property type="match status" value="1"/>
</dbReference>
<proteinExistence type="predicted"/>
<keyword evidence="2" id="KW-0489">Methyltransferase</keyword>
<keyword evidence="2" id="KW-0808">Transferase</keyword>
<evidence type="ECO:0000313" key="2">
    <source>
        <dbReference type="EMBL" id="KAL2812239.1"/>
    </source>
</evidence>
<feature type="compositionally biased region" description="Polar residues" evidence="1">
    <location>
        <begin position="1"/>
        <end position="23"/>
    </location>
</feature>
<dbReference type="EMBL" id="JBFXLS010000190">
    <property type="protein sequence ID" value="KAL2812239.1"/>
    <property type="molecule type" value="Genomic_DNA"/>
</dbReference>
<evidence type="ECO:0000313" key="3">
    <source>
        <dbReference type="Proteomes" id="UP001610335"/>
    </source>
</evidence>
<dbReference type="GO" id="GO:0032259">
    <property type="term" value="P:methylation"/>
    <property type="evidence" value="ECO:0007669"/>
    <property type="project" value="UniProtKB-KW"/>
</dbReference>
<name>A0ABR4H9T8_9EURO</name>
<sequence>MVEVNSPSDILLSPISTQPTSLTPDRVNAPPVPALGEGSDLEDTDSGYSGSSVIGYETKTLPSYVTDYRFEYGRRYHAFHDGAYWGPNDKHAEVLQELAHRMYYTTLGNRLYLAPLVTPQEILDVGTGTGIWAIETADEYPSARVTGVDLSPIQPSFVPPNCSFEVDDVTMPWTYASNRFDLIHVREMFGSIPDWDTFFRQCWECLRPGGYVEVVEHSVEPISEDGGLGSNHIYPLWGESIALAGQASGKSFSIWRDSAQRLKDTGFQDVVRLNYRWPTHGSGTDARLCELGRQNQIRLHHEAEDISLRLLTSTLKWPYKLAQDFIAQMRFVLKHDETHAYVPVTVVYGRKPDRTSNTHH</sequence>
<dbReference type="InterPro" id="IPR029063">
    <property type="entry name" value="SAM-dependent_MTases_sf"/>
</dbReference>